<dbReference type="PANTHER" id="PTHR13504">
    <property type="entry name" value="FIDO DOMAIN-CONTAINING PROTEIN DDB_G0283145"/>
    <property type="match status" value="1"/>
</dbReference>
<evidence type="ECO:0000313" key="6">
    <source>
        <dbReference type="Proteomes" id="UP000179014"/>
    </source>
</evidence>
<dbReference type="GO" id="GO:0005524">
    <property type="term" value="F:ATP binding"/>
    <property type="evidence" value="ECO:0007669"/>
    <property type="project" value="UniProtKB-KW"/>
</dbReference>
<dbReference type="Gene3D" id="1.10.3290.10">
    <property type="entry name" value="Fido-like domain"/>
    <property type="match status" value="1"/>
</dbReference>
<accession>A0A1F6BS24</accession>
<keyword evidence="2" id="KW-0547">Nucleotide-binding</keyword>
<evidence type="ECO:0000259" key="4">
    <source>
        <dbReference type="PROSITE" id="PS51459"/>
    </source>
</evidence>
<protein>
    <submittedName>
        <fullName evidence="5">Cell filamentation protein Fic</fullName>
    </submittedName>
</protein>
<sequence length="294" mass="33852">MARTPHTLNQISALRERYYKALLGKESLIRIISEAEIPEHVYNSNAIENSTLTLEETEKILLQIDLERFVSERELFEAKNLARVTEYIESKARESELSPSIMLLLHKMLIGNIRDDIAGRFRKEGEWVRVGAHIGADPKDIERLITDMLTTYHGGKDVHIIARIARLHLTFERIHPFCDDNGRIGRTLNNYELIREGYVPINIAFANRARYYDAFKEYEEKGSTKIMEEIVGRALTSSYHKRLAYMEGKTVITLNEYAKQNKLSSSNLINKANRQTIPAFLEKGVWKIAANTKV</sequence>
<dbReference type="InterPro" id="IPR003812">
    <property type="entry name" value="Fido"/>
</dbReference>
<evidence type="ECO:0000256" key="3">
    <source>
        <dbReference type="PIRSR" id="PIRSR640198-3"/>
    </source>
</evidence>
<dbReference type="Proteomes" id="UP000179014">
    <property type="component" value="Unassembled WGS sequence"/>
</dbReference>
<dbReference type="InterPro" id="IPR036597">
    <property type="entry name" value="Fido-like_dom_sf"/>
</dbReference>
<dbReference type="EMBL" id="MFKN01000043">
    <property type="protein sequence ID" value="OGG39741.1"/>
    <property type="molecule type" value="Genomic_DNA"/>
</dbReference>
<feature type="binding site" evidence="2">
    <location>
        <begin position="211"/>
        <end position="212"/>
    </location>
    <ligand>
        <name>ATP</name>
        <dbReference type="ChEBI" id="CHEBI:30616"/>
    </ligand>
</feature>
<dbReference type="STRING" id="1798474.A2118_02995"/>
<reference evidence="5 6" key="1">
    <citation type="journal article" date="2016" name="Nat. Commun.">
        <title>Thousands of microbial genomes shed light on interconnected biogeochemical processes in an aquifer system.</title>
        <authorList>
            <person name="Anantharaman K."/>
            <person name="Brown C.T."/>
            <person name="Hug L.A."/>
            <person name="Sharon I."/>
            <person name="Castelle C.J."/>
            <person name="Probst A.J."/>
            <person name="Thomas B.C."/>
            <person name="Singh A."/>
            <person name="Wilkins M.J."/>
            <person name="Karaoz U."/>
            <person name="Brodie E.L."/>
            <person name="Williams K.H."/>
            <person name="Hubbard S.S."/>
            <person name="Banfield J.F."/>
        </authorList>
    </citation>
    <scope>NUCLEOTIDE SEQUENCE [LARGE SCALE GENOMIC DNA]</scope>
</reference>
<feature type="active site" evidence="1">
    <location>
        <position position="175"/>
    </location>
</feature>
<evidence type="ECO:0000313" key="5">
    <source>
        <dbReference type="EMBL" id="OGG39741.1"/>
    </source>
</evidence>
<dbReference type="AlphaFoldDB" id="A0A1F6BS24"/>
<dbReference type="InterPro" id="IPR040198">
    <property type="entry name" value="Fido_containing"/>
</dbReference>
<dbReference type="PROSITE" id="PS51459">
    <property type="entry name" value="FIDO"/>
    <property type="match status" value="1"/>
</dbReference>
<evidence type="ECO:0000256" key="1">
    <source>
        <dbReference type="PIRSR" id="PIRSR640198-1"/>
    </source>
</evidence>
<dbReference type="SUPFAM" id="SSF140931">
    <property type="entry name" value="Fic-like"/>
    <property type="match status" value="1"/>
</dbReference>
<proteinExistence type="predicted"/>
<name>A0A1F6BS24_9BACT</name>
<gene>
    <name evidence="5" type="ORF">A2118_02995</name>
</gene>
<dbReference type="PANTHER" id="PTHR13504:SF38">
    <property type="entry name" value="FIDO DOMAIN-CONTAINING PROTEIN"/>
    <property type="match status" value="1"/>
</dbReference>
<keyword evidence="2" id="KW-0067">ATP-binding</keyword>
<feature type="binding site" evidence="2">
    <location>
        <begin position="179"/>
        <end position="186"/>
    </location>
    <ligand>
        <name>ATP</name>
        <dbReference type="ChEBI" id="CHEBI:30616"/>
    </ligand>
</feature>
<comment type="caution">
    <text evidence="5">The sequence shown here is derived from an EMBL/GenBank/DDBJ whole genome shotgun (WGS) entry which is preliminary data.</text>
</comment>
<feature type="binding site" evidence="2">
    <location>
        <begin position="130"/>
        <end position="133"/>
    </location>
    <ligand>
        <name>ATP</name>
        <dbReference type="ChEBI" id="CHEBI:30616"/>
    </ligand>
</feature>
<organism evidence="5 6">
    <name type="scientific">Candidatus Kaiserbacteria bacterium GWA2_50_9</name>
    <dbReference type="NCBI Taxonomy" id="1798474"/>
    <lineage>
        <taxon>Bacteria</taxon>
        <taxon>Candidatus Kaiseribacteriota</taxon>
    </lineage>
</organism>
<dbReference type="Pfam" id="PF02661">
    <property type="entry name" value="Fic"/>
    <property type="match status" value="1"/>
</dbReference>
<feature type="site" description="Important for autoinhibition of adenylyltransferase activity" evidence="3">
    <location>
        <position position="48"/>
    </location>
</feature>
<evidence type="ECO:0000256" key="2">
    <source>
        <dbReference type="PIRSR" id="PIRSR640198-2"/>
    </source>
</evidence>
<feature type="domain" description="Fido" evidence="4">
    <location>
        <begin position="97"/>
        <end position="236"/>
    </location>
</feature>